<feature type="domain" description="Right handed beta helix" evidence="1">
    <location>
        <begin position="4"/>
        <end position="130"/>
    </location>
</feature>
<dbReference type="Pfam" id="PF13229">
    <property type="entry name" value="Beta_helix"/>
    <property type="match status" value="1"/>
</dbReference>
<dbReference type="InterPro" id="IPR006626">
    <property type="entry name" value="PbH1"/>
</dbReference>
<dbReference type="InterPro" id="IPR011050">
    <property type="entry name" value="Pectin_lyase_fold/virulence"/>
</dbReference>
<evidence type="ECO:0000259" key="1">
    <source>
        <dbReference type="Pfam" id="PF13229"/>
    </source>
</evidence>
<dbReference type="Gene3D" id="2.160.20.10">
    <property type="entry name" value="Single-stranded right-handed beta-helix, Pectin lyase-like"/>
    <property type="match status" value="1"/>
</dbReference>
<proteinExistence type="predicted"/>
<dbReference type="SMART" id="SM00710">
    <property type="entry name" value="PbH1"/>
    <property type="match status" value="4"/>
</dbReference>
<protein>
    <recommendedName>
        <fullName evidence="1">Right handed beta helix domain-containing protein</fullName>
    </recommendedName>
</protein>
<accession>A0A1V1P287</accession>
<dbReference type="InterPro" id="IPR012334">
    <property type="entry name" value="Pectin_lyas_fold"/>
</dbReference>
<dbReference type="InterPro" id="IPR039448">
    <property type="entry name" value="Beta_helix"/>
</dbReference>
<reference evidence="3" key="1">
    <citation type="submission" date="2012-11" db="EMBL/GenBank/DDBJ databases">
        <authorList>
            <person name="Lucero-Rivera Y.E."/>
            <person name="Tovar-Ramirez D."/>
        </authorList>
    </citation>
    <scope>NUCLEOTIDE SEQUENCE [LARGE SCALE GENOMIC DNA]</scope>
    <source>
        <strain evidence="3">Araruama</strain>
    </source>
</reference>
<feature type="non-terminal residue" evidence="2">
    <location>
        <position position="1"/>
    </location>
</feature>
<dbReference type="SUPFAM" id="SSF51126">
    <property type="entry name" value="Pectin lyase-like"/>
    <property type="match status" value="1"/>
</dbReference>
<organism evidence="2 3">
    <name type="scientific">Candidatus Magnetoglobus multicellularis str. Araruama</name>
    <dbReference type="NCBI Taxonomy" id="890399"/>
    <lineage>
        <taxon>Bacteria</taxon>
        <taxon>Pseudomonadati</taxon>
        <taxon>Thermodesulfobacteriota</taxon>
        <taxon>Desulfobacteria</taxon>
        <taxon>Desulfobacterales</taxon>
        <taxon>Desulfobacteraceae</taxon>
        <taxon>Candidatus Magnetoglobus</taxon>
    </lineage>
</organism>
<dbReference type="AlphaFoldDB" id="A0A1V1P287"/>
<gene>
    <name evidence="2" type="ORF">OMM_10046</name>
</gene>
<comment type="caution">
    <text evidence="2">The sequence shown here is derived from an EMBL/GenBank/DDBJ whole genome shotgun (WGS) entry which is preliminary data.</text>
</comment>
<sequence>PTDNTVCAIYINKALSGSISGMRITSNANGIHFNAGGNNLTIRNCIIDNCQYGIYLHNISNTLYIYNNLIVNCDKMALHLSIYNNDRTYYYTIKGNIIAYNKEGGIYYNYLDGNNVVYIANNNVYENGGNYHSLAAPGTGDISKNPRFIDAESGNYVLQSSSPCINSGVPGMLDPDGSRSDMGPYATMTAKSFWPYPQHGPIVKELSIIPSAIPKGGKLSIKATGEIR</sequence>
<name>A0A1V1P287_9BACT</name>
<evidence type="ECO:0000313" key="2">
    <source>
        <dbReference type="EMBL" id="ETR68928.1"/>
    </source>
</evidence>
<dbReference type="Proteomes" id="UP000189670">
    <property type="component" value="Unassembled WGS sequence"/>
</dbReference>
<dbReference type="EMBL" id="ATBP01000794">
    <property type="protein sequence ID" value="ETR68928.1"/>
    <property type="molecule type" value="Genomic_DNA"/>
</dbReference>
<evidence type="ECO:0000313" key="3">
    <source>
        <dbReference type="Proteomes" id="UP000189670"/>
    </source>
</evidence>